<evidence type="ECO:0000259" key="17">
    <source>
        <dbReference type="PROSITE" id="PS50857"/>
    </source>
</evidence>
<sequence>MMQNLSLSESQDWESLIGLNLECLHDYLAVFMVGIVLGVGLFLMLVTLKDYVRGLSLIVSRWVYSHELTELLWTIFPMILIVILAYPSYLLLYSMGLNDGPKFVSVKVVGHQWYWSYEYTADPNWVLTTMVDESAYDLGTGGGELSDYTYAPDSSRVIGYSSYCMWPNEDSYKKAMEALRYGQVVDFPLVLPGDSEVEVLVTSADVIHCWTLNGLGVKVDAVPGRVNTVHLSNLRPGTTLWGGCSEMCGVNHWHMSTEVEVITMKDFVYWLSFMLLTEYEDEWAV</sequence>
<dbReference type="GO" id="GO:0004129">
    <property type="term" value="F:cytochrome-c oxidase activity"/>
    <property type="evidence" value="ECO:0007669"/>
    <property type="project" value="UniProtKB-EC"/>
</dbReference>
<dbReference type="Pfam" id="PF02790">
    <property type="entry name" value="COX2_TM"/>
    <property type="match status" value="1"/>
</dbReference>
<organism evidence="19">
    <name type="scientific">Nuttallia olivacea</name>
    <dbReference type="NCBI Taxonomy" id="1125678"/>
    <lineage>
        <taxon>Eukaryota</taxon>
        <taxon>Metazoa</taxon>
        <taxon>Spiralia</taxon>
        <taxon>Lophotrochozoa</taxon>
        <taxon>Mollusca</taxon>
        <taxon>Bivalvia</taxon>
        <taxon>Autobranchia</taxon>
        <taxon>Heteroconchia</taxon>
        <taxon>Euheterodonta</taxon>
        <taxon>Imparidentia</taxon>
        <taxon>Neoheterodontei</taxon>
        <taxon>Cardiida</taxon>
        <taxon>Tellinoidea</taxon>
        <taxon>Psammobiidae</taxon>
        <taxon>Nuttallia</taxon>
    </lineage>
</organism>
<comment type="subcellular location">
    <subcellularLocation>
        <location evidence="1">Membrane</location>
        <topology evidence="1">Multi-pass membrane protein</topology>
    </subcellularLocation>
    <subcellularLocation>
        <location evidence="15">Mitochondrion inner membrane</location>
        <topology evidence="15">Multi-pass membrane protein</topology>
    </subcellularLocation>
</comment>
<evidence type="ECO:0000256" key="14">
    <source>
        <dbReference type="ARBA" id="ARBA00049512"/>
    </source>
</evidence>
<dbReference type="InterPro" id="IPR036257">
    <property type="entry name" value="Cyt_c_oxidase_su2_TM_sf"/>
</dbReference>
<evidence type="ECO:0000259" key="18">
    <source>
        <dbReference type="PROSITE" id="PS50999"/>
    </source>
</evidence>
<dbReference type="GO" id="GO:0005743">
    <property type="term" value="C:mitochondrial inner membrane"/>
    <property type="evidence" value="ECO:0007669"/>
    <property type="project" value="UniProtKB-SubCell"/>
</dbReference>
<evidence type="ECO:0000256" key="16">
    <source>
        <dbReference type="SAM" id="Phobius"/>
    </source>
</evidence>
<keyword evidence="6 15" id="KW-0812">Transmembrane</keyword>
<dbReference type="GO" id="GO:0042773">
    <property type="term" value="P:ATP synthesis coupled electron transport"/>
    <property type="evidence" value="ECO:0007669"/>
    <property type="project" value="TreeGrafter"/>
</dbReference>
<evidence type="ECO:0000256" key="9">
    <source>
        <dbReference type="ARBA" id="ARBA00022967"/>
    </source>
</evidence>
<dbReference type="InterPro" id="IPR045187">
    <property type="entry name" value="CcO_II"/>
</dbReference>
<dbReference type="Pfam" id="PF00116">
    <property type="entry name" value="COX2"/>
    <property type="match status" value="1"/>
</dbReference>
<evidence type="ECO:0000256" key="2">
    <source>
        <dbReference type="ARBA" id="ARBA00007866"/>
    </source>
</evidence>
<comment type="function">
    <text evidence="15">Component of the cytochrome c oxidase, the last enzyme in the mitochondrial electron transport chain which drives oxidative phosphorylation. The respiratory chain contains 3 multisubunit complexes succinate dehydrogenase (complex II, CII), ubiquinol-cytochrome c oxidoreductase (cytochrome b-c1 complex, complex III, CIII) and cytochrome c oxidase (complex IV, CIV), that cooperate to transfer electrons derived from NADH and succinate to molecular oxygen, creating an electrochemical gradient over the inner membrane that drives transmembrane transport and the ATP synthase. Cytochrome c oxidase is the component of the respiratory chain that catalyzes the reduction of oxygen to water. Electrons originating from reduced cytochrome c in the intermembrane space (IMS) are transferred via the dinuclear copper A center (CU(A)) of subunit 2 and heme A of subunit 1 to the active site in subunit 1, a binuclear center (BNC) formed by heme A3 and copper B (CU(B)). The BNC reduces molecular oxygen to 2 water molecules using 4 electrons from cytochrome c in the IMS and 4 protons from the mitochondrial matrix.</text>
</comment>
<dbReference type="PROSITE" id="PS00078">
    <property type="entry name" value="COX2"/>
    <property type="match status" value="1"/>
</dbReference>
<dbReference type="Gene3D" id="2.60.40.420">
    <property type="entry name" value="Cupredoxins - blue copper proteins"/>
    <property type="match status" value="1"/>
</dbReference>
<dbReference type="PRINTS" id="PR01166">
    <property type="entry name" value="CYCOXIDASEII"/>
</dbReference>
<dbReference type="InterPro" id="IPR011759">
    <property type="entry name" value="Cyt_c_oxidase_su2_TM_dom"/>
</dbReference>
<evidence type="ECO:0000256" key="12">
    <source>
        <dbReference type="ARBA" id="ARBA00023008"/>
    </source>
</evidence>
<name>I6NHT7_9BIVA</name>
<keyword evidence="15 19" id="KW-0496">Mitochondrion</keyword>
<keyword evidence="12 15" id="KW-0186">Copper</keyword>
<comment type="similarity">
    <text evidence="2 15">Belongs to the cytochrome c oxidase subunit 2 family.</text>
</comment>
<feature type="transmembrane region" description="Helical" evidence="16">
    <location>
        <begin position="71"/>
        <end position="92"/>
    </location>
</feature>
<feature type="domain" description="Cytochrome oxidase subunit II copper A binding" evidence="17">
    <location>
        <begin position="101"/>
        <end position="273"/>
    </location>
</feature>
<dbReference type="InterPro" id="IPR002429">
    <property type="entry name" value="CcO_II-like_C"/>
</dbReference>
<evidence type="ECO:0000256" key="13">
    <source>
        <dbReference type="ARBA" id="ARBA00023136"/>
    </source>
</evidence>
<dbReference type="SUPFAM" id="SSF81464">
    <property type="entry name" value="Cytochrome c oxidase subunit II-like, transmembrane region"/>
    <property type="match status" value="1"/>
</dbReference>
<reference evidence="19" key="1">
    <citation type="submission" date="2011-07" db="EMBL/GenBank/DDBJ databases">
        <title>The complete mitochondrial genomes of six heterodont bivalves (Tellinoidea and Solenoidea): extensive gene rearrangements and phylogenetic implications.</title>
        <authorList>
            <person name="Yuan Y."/>
            <person name="Li Q."/>
        </authorList>
    </citation>
    <scope>NUCLEOTIDE SEQUENCE</scope>
</reference>
<evidence type="ECO:0000256" key="15">
    <source>
        <dbReference type="RuleBase" id="RU000457"/>
    </source>
</evidence>
<keyword evidence="7 15" id="KW-0479">Metal-binding</keyword>
<feature type="transmembrane region" description="Helical" evidence="16">
    <location>
        <begin position="27"/>
        <end position="48"/>
    </location>
</feature>
<protein>
    <recommendedName>
        <fullName evidence="3 15">Cytochrome c oxidase subunit 2</fullName>
    </recommendedName>
</protein>
<dbReference type="RefSeq" id="YP_006576404.1">
    <property type="nucleotide sequence ID" value="NC_018373.1"/>
</dbReference>
<dbReference type="PANTHER" id="PTHR22888:SF9">
    <property type="entry name" value="CYTOCHROME C OXIDASE SUBUNIT 2"/>
    <property type="match status" value="1"/>
</dbReference>
<keyword evidence="9" id="KW-1278">Translocase</keyword>
<comment type="cofactor">
    <cofactor evidence="15">
        <name>Cu cation</name>
        <dbReference type="ChEBI" id="CHEBI:23378"/>
    </cofactor>
    <text evidence="15">Binds a copper A center.</text>
</comment>
<evidence type="ECO:0000256" key="8">
    <source>
        <dbReference type="ARBA" id="ARBA00022842"/>
    </source>
</evidence>
<keyword evidence="13 15" id="KW-0472">Membrane</keyword>
<comment type="catalytic activity">
    <reaction evidence="14">
        <text>4 Fe(II)-[cytochrome c] + O2 + 8 H(+)(in) = 4 Fe(III)-[cytochrome c] + 2 H2O + 4 H(+)(out)</text>
        <dbReference type="Rhea" id="RHEA:11436"/>
        <dbReference type="Rhea" id="RHEA-COMP:10350"/>
        <dbReference type="Rhea" id="RHEA-COMP:14399"/>
        <dbReference type="ChEBI" id="CHEBI:15377"/>
        <dbReference type="ChEBI" id="CHEBI:15378"/>
        <dbReference type="ChEBI" id="CHEBI:15379"/>
        <dbReference type="ChEBI" id="CHEBI:29033"/>
        <dbReference type="ChEBI" id="CHEBI:29034"/>
        <dbReference type="EC" id="7.1.1.9"/>
    </reaction>
    <physiologicalReaction direction="left-to-right" evidence="14">
        <dbReference type="Rhea" id="RHEA:11437"/>
    </physiologicalReaction>
</comment>
<evidence type="ECO:0000256" key="4">
    <source>
        <dbReference type="ARBA" id="ARBA00022448"/>
    </source>
</evidence>
<dbReference type="GO" id="GO:0005507">
    <property type="term" value="F:copper ion binding"/>
    <property type="evidence" value="ECO:0007669"/>
    <property type="project" value="InterPro"/>
</dbReference>
<evidence type="ECO:0000256" key="5">
    <source>
        <dbReference type="ARBA" id="ARBA00022660"/>
    </source>
</evidence>
<gene>
    <name evidence="19" type="primary">cox2</name>
</gene>
<keyword evidence="10 15" id="KW-0249">Electron transport</keyword>
<dbReference type="AlphaFoldDB" id="I6NHT7"/>
<evidence type="ECO:0000256" key="6">
    <source>
        <dbReference type="ARBA" id="ARBA00022692"/>
    </source>
</evidence>
<feature type="domain" description="Cytochrome oxidase subunit II transmembrane region profile" evidence="18">
    <location>
        <begin position="1"/>
        <end position="99"/>
    </location>
</feature>
<evidence type="ECO:0000313" key="19">
    <source>
        <dbReference type="EMBL" id="AEV94298.1"/>
    </source>
</evidence>
<keyword evidence="5 15" id="KW-0679">Respiratory chain</keyword>
<dbReference type="Gene3D" id="1.10.287.90">
    <property type="match status" value="1"/>
</dbReference>
<evidence type="ECO:0000256" key="10">
    <source>
        <dbReference type="ARBA" id="ARBA00022982"/>
    </source>
</evidence>
<dbReference type="InterPro" id="IPR001505">
    <property type="entry name" value="Copper_CuA"/>
</dbReference>
<dbReference type="PROSITE" id="PS50857">
    <property type="entry name" value="COX2_CUA"/>
    <property type="match status" value="1"/>
</dbReference>
<dbReference type="InterPro" id="IPR008972">
    <property type="entry name" value="Cupredoxin"/>
</dbReference>
<dbReference type="PANTHER" id="PTHR22888">
    <property type="entry name" value="CYTOCHROME C OXIDASE, SUBUNIT II"/>
    <property type="match status" value="1"/>
</dbReference>
<dbReference type="CTD" id="4513"/>
<evidence type="ECO:0000256" key="7">
    <source>
        <dbReference type="ARBA" id="ARBA00022723"/>
    </source>
</evidence>
<dbReference type="EMBL" id="JN398364">
    <property type="protein sequence ID" value="AEV94298.1"/>
    <property type="molecule type" value="Genomic_DNA"/>
</dbReference>
<evidence type="ECO:0000256" key="1">
    <source>
        <dbReference type="ARBA" id="ARBA00004141"/>
    </source>
</evidence>
<dbReference type="GeneID" id="13435701"/>
<keyword evidence="11 16" id="KW-1133">Transmembrane helix</keyword>
<evidence type="ECO:0000256" key="11">
    <source>
        <dbReference type="ARBA" id="ARBA00022989"/>
    </source>
</evidence>
<evidence type="ECO:0000256" key="3">
    <source>
        <dbReference type="ARBA" id="ARBA00015946"/>
    </source>
</evidence>
<accession>I6NHT7</accession>
<dbReference type="SUPFAM" id="SSF49503">
    <property type="entry name" value="Cupredoxins"/>
    <property type="match status" value="1"/>
</dbReference>
<geneLocation type="mitochondrion" evidence="19"/>
<keyword evidence="8" id="KW-0460">Magnesium</keyword>
<proteinExistence type="inferred from homology"/>
<dbReference type="PROSITE" id="PS50999">
    <property type="entry name" value="COX2_TM"/>
    <property type="match status" value="1"/>
</dbReference>
<keyword evidence="15" id="KW-0999">Mitochondrion inner membrane</keyword>
<keyword evidence="4 15" id="KW-0813">Transport</keyword>